<dbReference type="InterPro" id="IPR013249">
    <property type="entry name" value="RNA_pol_sigma70_r4_t2"/>
</dbReference>
<dbReference type="RefSeq" id="WP_079545275.1">
    <property type="nucleotide sequence ID" value="NZ_CP117826.1"/>
</dbReference>
<sequence>MMKINLKDFYPWYTHDEYVEISDEIAVELLTNKRHESAQKRRIYYNKAQYSLDAGYFGLELRTSFTAKSPYEVLEFKEMFCNLCCALNSLPDIQARRIEARFLFGMSIHQIARAEGVTKGSVSISIKRGLASMKKFFENIY</sequence>
<organism evidence="2">
    <name type="scientific">Christensenella massiliensis</name>
    <dbReference type="NCBI Taxonomy" id="1805714"/>
    <lineage>
        <taxon>Bacteria</taxon>
        <taxon>Bacillati</taxon>
        <taxon>Bacillota</taxon>
        <taxon>Clostridia</taxon>
        <taxon>Christensenellales</taxon>
        <taxon>Christensenellaceae</taxon>
        <taxon>Christensenella</taxon>
    </lineage>
</organism>
<dbReference type="InterPro" id="IPR013324">
    <property type="entry name" value="RNA_pol_sigma_r3/r4-like"/>
</dbReference>
<dbReference type="Gene3D" id="1.10.10.10">
    <property type="entry name" value="Winged helix-like DNA-binding domain superfamily/Winged helix DNA-binding domain"/>
    <property type="match status" value="1"/>
</dbReference>
<evidence type="ECO:0000259" key="1">
    <source>
        <dbReference type="Pfam" id="PF08281"/>
    </source>
</evidence>
<dbReference type="GO" id="GO:0003677">
    <property type="term" value="F:DNA binding"/>
    <property type="evidence" value="ECO:0007669"/>
    <property type="project" value="UniProtKB-KW"/>
</dbReference>
<dbReference type="InterPro" id="IPR036388">
    <property type="entry name" value="WH-like_DNA-bd_sf"/>
</dbReference>
<gene>
    <name evidence="2" type="ORF">PUP29_00200</name>
</gene>
<accession>A0AAU8A8W3</accession>
<dbReference type="Pfam" id="PF08281">
    <property type="entry name" value="Sigma70_r4_2"/>
    <property type="match status" value="1"/>
</dbReference>
<protein>
    <submittedName>
        <fullName evidence="2">Sigma factor-like helix-turn-helix DNA-binding protein</fullName>
    </submittedName>
</protein>
<keyword evidence="2" id="KW-0238">DNA-binding</keyword>
<reference evidence="2" key="1">
    <citation type="submission" date="2023-02" db="EMBL/GenBank/DDBJ databases">
        <title>Gut commensal Christensenella minuta modulates host metabolism via a new class of secondary bile acids.</title>
        <authorList>
            <person name="Liu C."/>
        </authorList>
    </citation>
    <scope>NUCLEOTIDE SEQUENCE</scope>
    <source>
        <strain evidence="2">CA70</strain>
    </source>
</reference>
<dbReference type="AlphaFoldDB" id="A0AAU8A8W3"/>
<dbReference type="GO" id="GO:0006352">
    <property type="term" value="P:DNA-templated transcription initiation"/>
    <property type="evidence" value="ECO:0007669"/>
    <property type="project" value="InterPro"/>
</dbReference>
<dbReference type="EMBL" id="CP117826">
    <property type="protein sequence ID" value="XCC62401.1"/>
    <property type="molecule type" value="Genomic_DNA"/>
</dbReference>
<proteinExistence type="predicted"/>
<dbReference type="GO" id="GO:0016987">
    <property type="term" value="F:sigma factor activity"/>
    <property type="evidence" value="ECO:0007669"/>
    <property type="project" value="InterPro"/>
</dbReference>
<evidence type="ECO:0000313" key="2">
    <source>
        <dbReference type="EMBL" id="XCC62401.1"/>
    </source>
</evidence>
<feature type="domain" description="RNA polymerase sigma factor 70 region 4 type 2" evidence="1">
    <location>
        <begin position="85"/>
        <end position="132"/>
    </location>
</feature>
<dbReference type="SUPFAM" id="SSF88659">
    <property type="entry name" value="Sigma3 and sigma4 domains of RNA polymerase sigma factors"/>
    <property type="match status" value="1"/>
</dbReference>
<name>A0AAU8A8W3_9FIRM</name>